<dbReference type="CDD" id="cd00093">
    <property type="entry name" value="HTH_XRE"/>
    <property type="match status" value="1"/>
</dbReference>
<evidence type="ECO:0000313" key="2">
    <source>
        <dbReference type="Proteomes" id="UP000017415"/>
    </source>
</evidence>
<dbReference type="AlphaFoldDB" id="S1QXQ4"/>
<proteinExistence type="predicted"/>
<comment type="caution">
    <text evidence="1">The sequence shown here is derived from an EMBL/GenBank/DDBJ whole genome shotgun (WGS) entry which is preliminary data.</text>
</comment>
<dbReference type="Pfam" id="PF01381">
    <property type="entry name" value="HTH_3"/>
    <property type="match status" value="1"/>
</dbReference>
<name>S1QXQ4_9ENTE</name>
<dbReference type="PATRIC" id="fig|1121864.4.peg.240"/>
<gene>
    <name evidence="1" type="ORF">OMO_01822</name>
</gene>
<dbReference type="PANTHER" id="PTHR37038:SF12">
    <property type="entry name" value="TRANSCRIPTIONAL REGULATOR"/>
    <property type="match status" value="1"/>
</dbReference>
<dbReference type="SUPFAM" id="SSF47413">
    <property type="entry name" value="lambda repressor-like DNA-binding domains"/>
    <property type="match status" value="1"/>
</dbReference>
<keyword evidence="2" id="KW-1185">Reference proteome</keyword>
<accession>S1QXQ4</accession>
<dbReference type="InterPro" id="IPR001387">
    <property type="entry name" value="Cro/C1-type_HTH"/>
</dbReference>
<sequence length="44" mass="5166">MEEYGKILKRIRLEKGLTQKELSAGILSRSHLSELENGNYYCFF</sequence>
<dbReference type="Proteomes" id="UP000017415">
    <property type="component" value="Unassembled WGS sequence"/>
</dbReference>
<dbReference type="PANTHER" id="PTHR37038">
    <property type="entry name" value="TRANSCRIPTIONAL REGULATOR-RELATED"/>
    <property type="match status" value="1"/>
</dbReference>
<dbReference type="RefSeq" id="WP_016250451.1">
    <property type="nucleotide sequence ID" value="NZ_ASWI01000003.1"/>
</dbReference>
<reference evidence="1 2" key="1">
    <citation type="submission" date="2013-10" db="EMBL/GenBank/DDBJ databases">
        <title>The Genome Sequence of Enterococcus cecorum DSM 20682 (= ATCC 43198) (Illumina assembly).</title>
        <authorList>
            <consortium name="The Broad Institute Genomics Platform"/>
            <consortium name="The Broad Institute Genome Sequencing Center for Infectious Disease"/>
            <person name="Earl A."/>
            <person name="Russ C."/>
            <person name="Gilmore M."/>
            <person name="Surin D."/>
            <person name="Walker B."/>
            <person name="Young S."/>
            <person name="Zeng Q."/>
            <person name="Gargeya S."/>
            <person name="Fitzgerald M."/>
            <person name="Haas B."/>
            <person name="Abouelleil A."/>
            <person name="Allen A.W."/>
            <person name="Alvarado L."/>
            <person name="Arachchi H.M."/>
            <person name="Berlin A.M."/>
            <person name="Chapman S.B."/>
            <person name="Gainer-Dewar J."/>
            <person name="Goldberg J."/>
            <person name="Griggs A."/>
            <person name="Gujja S."/>
            <person name="Hansen M."/>
            <person name="Howarth C."/>
            <person name="Imamovic A."/>
            <person name="Ireland A."/>
            <person name="Larimer J."/>
            <person name="McCowan C."/>
            <person name="Murphy C."/>
            <person name="Pearson M."/>
            <person name="Poon T.W."/>
            <person name="Priest M."/>
            <person name="Roberts A."/>
            <person name="Saif S."/>
            <person name="Shea T."/>
            <person name="Sisk P."/>
            <person name="Sykes S."/>
            <person name="Wortman J."/>
            <person name="Nusbaum C."/>
            <person name="Birren B."/>
        </authorList>
    </citation>
    <scope>NUCLEOTIDE SEQUENCE [LARGE SCALE GENOMIC DNA]</scope>
    <source>
        <strain evidence="1 2">ATCC 43198</strain>
    </source>
</reference>
<dbReference type="OrthoDB" id="34624at2"/>
<dbReference type="Gene3D" id="1.25.40.10">
    <property type="entry name" value="Tetratricopeptide repeat domain"/>
    <property type="match status" value="1"/>
</dbReference>
<dbReference type="EMBL" id="AHYS01000008">
    <property type="protein sequence ID" value="ESK60867.1"/>
    <property type="molecule type" value="Genomic_DNA"/>
</dbReference>
<dbReference type="InterPro" id="IPR011990">
    <property type="entry name" value="TPR-like_helical_dom_sf"/>
</dbReference>
<dbReference type="InterPro" id="IPR053163">
    <property type="entry name" value="HTH-type_regulator_Rgg"/>
</dbReference>
<dbReference type="PROSITE" id="PS50943">
    <property type="entry name" value="HTH_CROC1"/>
    <property type="match status" value="1"/>
</dbReference>
<dbReference type="HOGENOM" id="CLU_3215704_0_0_9"/>
<dbReference type="GeneID" id="60870532"/>
<organism evidence="1 2">
    <name type="scientific">Enterococcus cecorum DSM 20682 = ATCC 43198</name>
    <dbReference type="NCBI Taxonomy" id="1121864"/>
    <lineage>
        <taxon>Bacteria</taxon>
        <taxon>Bacillati</taxon>
        <taxon>Bacillota</taxon>
        <taxon>Bacilli</taxon>
        <taxon>Lactobacillales</taxon>
        <taxon>Enterococcaceae</taxon>
        <taxon>Enterococcus</taxon>
    </lineage>
</organism>
<evidence type="ECO:0000313" key="1">
    <source>
        <dbReference type="EMBL" id="ESK60867.1"/>
    </source>
</evidence>
<protein>
    <submittedName>
        <fullName evidence="1">Uncharacterized protein</fullName>
    </submittedName>
</protein>
<dbReference type="InterPro" id="IPR010982">
    <property type="entry name" value="Lambda_DNA-bd_dom_sf"/>
</dbReference>
<dbReference type="GO" id="GO:0003677">
    <property type="term" value="F:DNA binding"/>
    <property type="evidence" value="ECO:0007669"/>
    <property type="project" value="InterPro"/>
</dbReference>